<name>V6TB45_GIAIN</name>
<evidence type="ECO:0000313" key="5">
    <source>
        <dbReference type="Proteomes" id="UP000018320"/>
    </source>
</evidence>
<dbReference type="EMBL" id="AHGT01000062">
    <property type="protein sequence ID" value="ESU35959.1"/>
    <property type="molecule type" value="Genomic_DNA"/>
</dbReference>
<keyword evidence="3" id="KW-0472">Membrane</keyword>
<proteinExistence type="predicted"/>
<dbReference type="Proteomes" id="UP000018320">
    <property type="component" value="Unassembled WGS sequence"/>
</dbReference>
<dbReference type="VEuPathDB" id="GiardiaDB:QR46_3460"/>
<dbReference type="Gene3D" id="3.60.21.10">
    <property type="match status" value="1"/>
</dbReference>
<dbReference type="AlphaFoldDB" id="V6TB45"/>
<organism evidence="4 5">
    <name type="scientific">Giardia intestinalis</name>
    <name type="common">Giardia lamblia</name>
    <dbReference type="NCBI Taxonomy" id="5741"/>
    <lineage>
        <taxon>Eukaryota</taxon>
        <taxon>Metamonada</taxon>
        <taxon>Diplomonadida</taxon>
        <taxon>Hexamitidae</taxon>
        <taxon>Giardiinae</taxon>
        <taxon>Giardia</taxon>
    </lineage>
</organism>
<dbReference type="GO" id="GO:0003993">
    <property type="term" value="F:acid phosphatase activity"/>
    <property type="evidence" value="ECO:0007669"/>
    <property type="project" value="InterPro"/>
</dbReference>
<dbReference type="VEuPathDB" id="GiardiaDB:GL50581_528"/>
<reference evidence="4 5" key="2">
    <citation type="journal article" date="2013" name="Genome Biol. Evol.">
        <title>Genome sequencing of Giardia lamblia genotypes A2 and B isolates (DH and GS) and comparative analysis with the genomes of genotypes A1 and E (WB and Pig).</title>
        <authorList>
            <person name="Adam R.D."/>
            <person name="Dahlstrom E.W."/>
            <person name="Martens C.A."/>
            <person name="Bruno D.P."/>
            <person name="Barbian K.D."/>
            <person name="Ricklefs S.M."/>
            <person name="Hernandez M.M."/>
            <person name="Narla N.P."/>
            <person name="Patel R.B."/>
            <person name="Porcella S.F."/>
            <person name="Nash T.E."/>
        </authorList>
    </citation>
    <scope>NUCLEOTIDE SEQUENCE [LARGE SCALE GENOMIC DNA]</scope>
    <source>
        <strain evidence="4 5">DH</strain>
    </source>
</reference>
<keyword evidence="1" id="KW-0732">Signal</keyword>
<gene>
    <name evidence="4" type="ORF">DHA2_153102</name>
</gene>
<evidence type="ECO:0000256" key="3">
    <source>
        <dbReference type="SAM" id="Phobius"/>
    </source>
</evidence>
<dbReference type="VEuPathDB" id="GiardiaDB:DHA2_153102"/>
<feature type="transmembrane region" description="Helical" evidence="3">
    <location>
        <begin position="144"/>
        <end position="166"/>
    </location>
</feature>
<comment type="caution">
    <text evidence="4">The sequence shown here is derived from an EMBL/GenBank/DDBJ whole genome shotgun (WGS) entry which is preliminary data.</text>
</comment>
<dbReference type="SUPFAM" id="SSF56300">
    <property type="entry name" value="Metallo-dependent phosphatases"/>
    <property type="match status" value="1"/>
</dbReference>
<sequence>MPLPVGDICRKFNTVVQILILMTTSIVLFSSPFCLVYYVSFSYKLDFLGMLVSPVTLVLVALIYNVSLLVYTACLFFSRTRAPELESDAYMNKRSKSDLERQHLLANEHPLGDVDVDDRYTRTAKTHLGPLQSFFMRYIKRHNITALVLFLLSWVFALAIACYYYAPFNPIKIKSIKPYQTLAYSNASESIQITWNKDKSRDNKLLVFKENWMPTRDDMVNPSLWDEIVPSVNSNQRYAVFTNLTPGRCYYYYVPSFTTSDELNSMCLLPTDAQPTIAIIADMDSSPYINRLLNERLHSLNPNLTVLLGNMVKFGTQESEWLLFMQSQGVFNYFRKNPAVALPGFKESKGSAFFSNRPRYFYSLVFSDSQVLSRHNNNSNSSNSSNSKARYSTEVAKSTQPILHRRTHSYTPKTVSSKPQPYYTDDDMKYIPEHLREYYHDEQVILEQQETVGEYKYYITGDMVIILLDSMQETKRAHKYKVRLGSFLTVEQVNWLVSILETDAVKRVSHVVLFVQAPLYSTAEFSGVTLLAELLEPIICTYRISAVFAADSRIYELYHDSNTCSTYGVNHTFLHVTVGSGGSPPASMLSLFLGKRRWDALSYSANSSGEDPEPANGLRTRVYARSGFTYATLALTTDHALLVTAYDIITGKEVSSFQLSVQKR</sequence>
<dbReference type="InterPro" id="IPR039331">
    <property type="entry name" value="PAPs-like"/>
</dbReference>
<dbReference type="VEuPathDB" id="GiardiaDB:GL50803_0017530"/>
<evidence type="ECO:0000313" key="4">
    <source>
        <dbReference type="EMBL" id="ESU35959.1"/>
    </source>
</evidence>
<feature type="region of interest" description="Disordered" evidence="2">
    <location>
        <begin position="374"/>
        <end position="399"/>
    </location>
</feature>
<keyword evidence="3" id="KW-0812">Transmembrane</keyword>
<dbReference type="PANTHER" id="PTHR22953:SF153">
    <property type="entry name" value="PURPLE ACID PHOSPHATASE"/>
    <property type="match status" value="1"/>
</dbReference>
<evidence type="ECO:0000256" key="2">
    <source>
        <dbReference type="SAM" id="MobiDB-lite"/>
    </source>
</evidence>
<feature type="transmembrane region" description="Helical" evidence="3">
    <location>
        <begin position="51"/>
        <end position="77"/>
    </location>
</feature>
<dbReference type="PANTHER" id="PTHR22953">
    <property type="entry name" value="ACID PHOSPHATASE RELATED"/>
    <property type="match status" value="1"/>
</dbReference>
<evidence type="ECO:0000256" key="1">
    <source>
        <dbReference type="ARBA" id="ARBA00022729"/>
    </source>
</evidence>
<keyword evidence="3" id="KW-1133">Transmembrane helix</keyword>
<reference evidence="5" key="1">
    <citation type="submission" date="2012-02" db="EMBL/GenBank/DDBJ databases">
        <title>Genome sequencing of Giardia lamblia Genotypes A2 and B isolates (DH and GS) and comparative analysis with the genomes of Genotypes A1 and E (WB and Pig).</title>
        <authorList>
            <person name="Adam R."/>
            <person name="Dahlstrom E."/>
            <person name="Martens C."/>
            <person name="Bruno D."/>
            <person name="Barbian K."/>
            <person name="Porcella S.F."/>
            <person name="Nash T."/>
        </authorList>
    </citation>
    <scope>NUCLEOTIDE SEQUENCE</scope>
    <source>
        <strain evidence="5">DH</strain>
    </source>
</reference>
<accession>V6TB45</accession>
<feature type="transmembrane region" description="Helical" evidence="3">
    <location>
        <begin position="12"/>
        <end position="39"/>
    </location>
</feature>
<dbReference type="InterPro" id="IPR029052">
    <property type="entry name" value="Metallo-depent_PP-like"/>
</dbReference>
<protein>
    <submittedName>
        <fullName evidence="4">Uncharacterized protein</fullName>
    </submittedName>
</protein>
<feature type="compositionally biased region" description="Low complexity" evidence="2">
    <location>
        <begin position="376"/>
        <end position="387"/>
    </location>
</feature>